<evidence type="ECO:0000256" key="4">
    <source>
        <dbReference type="PROSITE-ProRule" id="PRU00335"/>
    </source>
</evidence>
<accession>W0V237</accession>
<dbReference type="STRING" id="1349767.GJA_1030"/>
<dbReference type="PATRIC" id="fig|1349767.4.peg.2758"/>
<evidence type="ECO:0000313" key="7">
    <source>
        <dbReference type="EMBL" id="CDG81685.1"/>
    </source>
</evidence>
<dbReference type="InterPro" id="IPR050109">
    <property type="entry name" value="HTH-type_TetR-like_transc_reg"/>
</dbReference>
<dbReference type="InterPro" id="IPR036271">
    <property type="entry name" value="Tet_transcr_reg_TetR-rel_C_sf"/>
</dbReference>
<evidence type="ECO:0000256" key="5">
    <source>
        <dbReference type="SAM" id="MobiDB-lite"/>
    </source>
</evidence>
<organism evidence="7 8">
    <name type="scientific">Janthinobacterium agaricidamnosum NBRC 102515 = DSM 9628</name>
    <dbReference type="NCBI Taxonomy" id="1349767"/>
    <lineage>
        <taxon>Bacteria</taxon>
        <taxon>Pseudomonadati</taxon>
        <taxon>Pseudomonadota</taxon>
        <taxon>Betaproteobacteria</taxon>
        <taxon>Burkholderiales</taxon>
        <taxon>Oxalobacteraceae</taxon>
        <taxon>Janthinobacterium</taxon>
    </lineage>
</organism>
<dbReference type="SUPFAM" id="SSF48498">
    <property type="entry name" value="Tetracyclin repressor-like, C-terminal domain"/>
    <property type="match status" value="1"/>
</dbReference>
<feature type="domain" description="HTH tetR-type" evidence="6">
    <location>
        <begin position="23"/>
        <end position="83"/>
    </location>
</feature>
<feature type="DNA-binding region" description="H-T-H motif" evidence="4">
    <location>
        <begin position="46"/>
        <end position="65"/>
    </location>
</feature>
<dbReference type="PROSITE" id="PS50977">
    <property type="entry name" value="HTH_TETR_2"/>
    <property type="match status" value="1"/>
</dbReference>
<keyword evidence="1" id="KW-0805">Transcription regulation</keyword>
<keyword evidence="3" id="KW-0804">Transcription</keyword>
<dbReference type="GO" id="GO:0000976">
    <property type="term" value="F:transcription cis-regulatory region binding"/>
    <property type="evidence" value="ECO:0007669"/>
    <property type="project" value="TreeGrafter"/>
</dbReference>
<dbReference type="RefSeq" id="WP_038489330.1">
    <property type="nucleotide sequence ID" value="NZ_BCTH01000029.1"/>
</dbReference>
<protein>
    <submittedName>
        <fullName evidence="7">Bacterial regulatory s, tetR family protein</fullName>
    </submittedName>
</protein>
<dbReference type="Pfam" id="PF09209">
    <property type="entry name" value="CecR_C"/>
    <property type="match status" value="1"/>
</dbReference>
<dbReference type="Gene3D" id="1.10.10.60">
    <property type="entry name" value="Homeodomain-like"/>
    <property type="match status" value="1"/>
</dbReference>
<keyword evidence="2 4" id="KW-0238">DNA-binding</keyword>
<dbReference type="AlphaFoldDB" id="W0V237"/>
<evidence type="ECO:0000256" key="3">
    <source>
        <dbReference type="ARBA" id="ARBA00023163"/>
    </source>
</evidence>
<keyword evidence="8" id="KW-1185">Reference proteome</keyword>
<reference evidence="7 8" key="1">
    <citation type="journal article" date="2015" name="Genome Announc.">
        <title>Genome Sequence of Mushroom Soft-Rot Pathogen Janthinobacterium agaricidamnosum.</title>
        <authorList>
            <person name="Graupner K."/>
            <person name="Lackner G."/>
            <person name="Hertweck C."/>
        </authorList>
    </citation>
    <scope>NUCLEOTIDE SEQUENCE [LARGE SCALE GENOMIC DNA]</scope>
    <source>
        <strain evidence="8">NBRC 102515 / DSM 9628</strain>
    </source>
</reference>
<dbReference type="Pfam" id="PF00440">
    <property type="entry name" value="TetR_N"/>
    <property type="match status" value="1"/>
</dbReference>
<dbReference type="InterPro" id="IPR001647">
    <property type="entry name" value="HTH_TetR"/>
</dbReference>
<feature type="region of interest" description="Disordered" evidence="5">
    <location>
        <begin position="1"/>
        <end position="26"/>
    </location>
</feature>
<dbReference type="PRINTS" id="PR00455">
    <property type="entry name" value="HTHTETR"/>
</dbReference>
<dbReference type="GO" id="GO:0003700">
    <property type="term" value="F:DNA-binding transcription factor activity"/>
    <property type="evidence" value="ECO:0007669"/>
    <property type="project" value="TreeGrafter"/>
</dbReference>
<dbReference type="OrthoDB" id="9789566at2"/>
<evidence type="ECO:0000256" key="2">
    <source>
        <dbReference type="ARBA" id="ARBA00023125"/>
    </source>
</evidence>
<dbReference type="InterPro" id="IPR009057">
    <property type="entry name" value="Homeodomain-like_sf"/>
</dbReference>
<dbReference type="Proteomes" id="UP000027604">
    <property type="component" value="Chromosome I"/>
</dbReference>
<dbReference type="InterPro" id="IPR015292">
    <property type="entry name" value="Tscrpt_reg_YbiH_C"/>
</dbReference>
<dbReference type="eggNOG" id="COG1309">
    <property type="taxonomic scope" value="Bacteria"/>
</dbReference>
<dbReference type="EMBL" id="HG322949">
    <property type="protein sequence ID" value="CDG81685.1"/>
    <property type="molecule type" value="Genomic_DNA"/>
</dbReference>
<gene>
    <name evidence="7" type="ORF">GJA_1030</name>
</gene>
<dbReference type="SUPFAM" id="SSF46689">
    <property type="entry name" value="Homeodomain-like"/>
    <property type="match status" value="1"/>
</dbReference>
<evidence type="ECO:0000313" key="8">
    <source>
        <dbReference type="Proteomes" id="UP000027604"/>
    </source>
</evidence>
<dbReference type="Gene3D" id="1.10.357.10">
    <property type="entry name" value="Tetracycline Repressor, domain 2"/>
    <property type="match status" value="1"/>
</dbReference>
<dbReference type="HOGENOM" id="CLU_069356_16_0_4"/>
<sequence length="230" mass="25914">MTEKAPPKPERTEDSRKPRSDGEQSRERLLLSAIRLFGEQGYAKTSTREIALSAGTNVAAISYYFGDKAGLYRSCFKHQSNNPQQAIAALAQPDLPLREALHIFFGKVVFYMHQGDLTQLRVRLWLRELLEPTGLWQNEIQRGIKPVHLALVDMVSRHVGISPPNDDMHRLAFAIVGMGWKAMATRDVVESIRPQLLATPQAVERWAASLVDYAEAIIAVEKNRLQRKTA</sequence>
<evidence type="ECO:0000259" key="6">
    <source>
        <dbReference type="PROSITE" id="PS50977"/>
    </source>
</evidence>
<dbReference type="PANTHER" id="PTHR30055">
    <property type="entry name" value="HTH-TYPE TRANSCRIPTIONAL REGULATOR RUTR"/>
    <property type="match status" value="1"/>
</dbReference>
<name>W0V237_9BURK</name>
<dbReference type="PANTHER" id="PTHR30055:SF234">
    <property type="entry name" value="HTH-TYPE TRANSCRIPTIONAL REGULATOR BETI"/>
    <property type="match status" value="1"/>
</dbReference>
<evidence type="ECO:0000256" key="1">
    <source>
        <dbReference type="ARBA" id="ARBA00023015"/>
    </source>
</evidence>
<dbReference type="KEGG" id="jag:GJA_1030"/>
<proteinExistence type="predicted"/>